<dbReference type="RefSeq" id="WP_179920597.1">
    <property type="nucleotide sequence ID" value="NZ_CP058909.1"/>
</dbReference>
<evidence type="ECO:0000313" key="3">
    <source>
        <dbReference type="Proteomes" id="UP000509346"/>
    </source>
</evidence>
<feature type="domain" description="Amphi-Trp" evidence="1">
    <location>
        <begin position="6"/>
        <end position="77"/>
    </location>
</feature>
<dbReference type="Pfam" id="PF20068">
    <property type="entry name" value="Amphi-Trp"/>
    <property type="match status" value="1"/>
</dbReference>
<dbReference type="EMBL" id="CP058909">
    <property type="protein sequence ID" value="QLH80776.1"/>
    <property type="molecule type" value="Genomic_DNA"/>
</dbReference>
<proteinExistence type="predicted"/>
<dbReference type="OrthoDB" id="282103at2157"/>
<name>A0A7D5TFT4_9EURY</name>
<dbReference type="AlphaFoldDB" id="A0A7D5TFT4"/>
<dbReference type="Proteomes" id="UP000509346">
    <property type="component" value="Chromosome"/>
</dbReference>
<keyword evidence="3" id="KW-1185">Reference proteome</keyword>
<gene>
    <name evidence="2" type="ORF">HZS54_03605</name>
</gene>
<protein>
    <submittedName>
        <fullName evidence="2">Amphi-Trp domain-containing protein</fullName>
    </submittedName>
</protein>
<dbReference type="KEGG" id="hpel:HZS54_03605"/>
<evidence type="ECO:0000313" key="2">
    <source>
        <dbReference type="EMBL" id="QLH80776.1"/>
    </source>
</evidence>
<reference evidence="2 3" key="1">
    <citation type="submission" date="2020-07" db="EMBL/GenBank/DDBJ databases">
        <title>Halosimplex litoreum sp. nov. and Halosimplex rubrum sp. nov., isolated from different salt environments.</title>
        <authorList>
            <person name="Cui H."/>
        </authorList>
    </citation>
    <scope>NUCLEOTIDE SEQUENCE [LARGE SCALE GENOMIC DNA]</scope>
    <source>
        <strain evidence="2 3">R2</strain>
    </source>
</reference>
<evidence type="ECO:0000259" key="1">
    <source>
        <dbReference type="Pfam" id="PF20068"/>
    </source>
</evidence>
<dbReference type="NCBIfam" id="TIGR04354">
    <property type="entry name" value="amphi-Trp"/>
    <property type="match status" value="1"/>
</dbReference>
<dbReference type="GeneID" id="56081644"/>
<dbReference type="InterPro" id="IPR027598">
    <property type="entry name" value="Amphi-Trp_dom"/>
</dbReference>
<organism evidence="2 3">
    <name type="scientific">Halosimplex pelagicum</name>
    <dbReference type="NCBI Taxonomy" id="869886"/>
    <lineage>
        <taxon>Archaea</taxon>
        <taxon>Methanobacteriati</taxon>
        <taxon>Methanobacteriota</taxon>
        <taxon>Stenosarchaea group</taxon>
        <taxon>Halobacteria</taxon>
        <taxon>Halobacteriales</taxon>
        <taxon>Haloarculaceae</taxon>
        <taxon>Halosimplex</taxon>
    </lineage>
</organism>
<accession>A0A7D5TFT4</accession>
<sequence>MAKELEESDVTREEAAEKLESIAEDLRGDGSFDVNVNNRTVHLAPPEEIGMEIGVREMSSLLRGSREAFTVKLDWKPE</sequence>